<gene>
    <name evidence="4" type="primary">gldG</name>
    <name evidence="4" type="ORF">EFY79_06755</name>
</gene>
<dbReference type="EMBL" id="RJJR01000004">
    <property type="protein sequence ID" value="RNI37930.1"/>
    <property type="molecule type" value="Genomic_DNA"/>
</dbReference>
<feature type="domain" description="DUF7088" evidence="3">
    <location>
        <begin position="37"/>
        <end position="145"/>
    </location>
</feature>
<dbReference type="InterPro" id="IPR055396">
    <property type="entry name" value="DUF7088"/>
</dbReference>
<dbReference type="Pfam" id="PF23357">
    <property type="entry name" value="DUF7088"/>
    <property type="match status" value="1"/>
</dbReference>
<dbReference type="OrthoDB" id="9777219at2"/>
<proteinExistence type="predicted"/>
<dbReference type="InterPro" id="IPR019196">
    <property type="entry name" value="ABC_transp_unknown"/>
</dbReference>
<evidence type="ECO:0000259" key="3">
    <source>
        <dbReference type="Pfam" id="PF23357"/>
    </source>
</evidence>
<evidence type="ECO:0000313" key="5">
    <source>
        <dbReference type="Proteomes" id="UP000267223"/>
    </source>
</evidence>
<evidence type="ECO:0000259" key="2">
    <source>
        <dbReference type="Pfam" id="PF09822"/>
    </source>
</evidence>
<comment type="caution">
    <text evidence="4">The sequence shown here is derived from an EMBL/GenBank/DDBJ whole genome shotgun (WGS) entry which is preliminary data.</text>
</comment>
<keyword evidence="1" id="KW-0472">Membrane</keyword>
<keyword evidence="5" id="KW-1185">Reference proteome</keyword>
<feature type="domain" description="ABC-type uncharacterised transport system" evidence="2">
    <location>
        <begin position="191"/>
        <end position="500"/>
    </location>
</feature>
<name>A0A3M9NJG5_9BACT</name>
<dbReference type="InterPro" id="IPR019863">
    <property type="entry name" value="Motility-assoc_ABC-rel_GldG"/>
</dbReference>
<dbReference type="Proteomes" id="UP000267223">
    <property type="component" value="Unassembled WGS sequence"/>
</dbReference>
<dbReference type="Pfam" id="PF09822">
    <property type="entry name" value="ABC_transp_aux"/>
    <property type="match status" value="1"/>
</dbReference>
<organism evidence="4 5">
    <name type="scientific">Hanamia caeni</name>
    <dbReference type="NCBI Taxonomy" id="2294116"/>
    <lineage>
        <taxon>Bacteria</taxon>
        <taxon>Pseudomonadati</taxon>
        <taxon>Bacteroidota</taxon>
        <taxon>Chitinophagia</taxon>
        <taxon>Chitinophagales</taxon>
        <taxon>Chitinophagaceae</taxon>
        <taxon>Hanamia</taxon>
    </lineage>
</organism>
<protein>
    <submittedName>
        <fullName evidence="4">Gliding motility-associated ABC transporter substrate-binding protein GldG</fullName>
    </submittedName>
</protein>
<keyword evidence="1" id="KW-1133">Transmembrane helix</keyword>
<feature type="transmembrane region" description="Helical" evidence="1">
    <location>
        <begin position="534"/>
        <end position="554"/>
    </location>
</feature>
<sequence>MKPLTNKKWWWLILIIAVVLINYIASVFHERIDLTNEKRFSISQPVKALLRTINQKMEIYIFLRGDIPAGFKKLSVSAQETLQEFQEYSNGNIHYKLISADEKIPGTEKSFGDSLASLGLVPINLKVQLKEGEQSQYIYPAALISYQGKLQPVNLYPGSNKFITAPELNSAEALLEYNFASGIEKISNPQKPLVAYAVGNGEPIGPETYDLVENVLKKNYQLFMMDLQKEAVIPDTFKLLLIVKPSLSFSEEEKLKIDQYVMRGGKLLFFVDRLNAEADSLQLKNEVIAYDRNLNLQDLLFKYGTRVNPDLLMDLQCDFLPFSVNGKDQFEFLHWNYFPLFESPQNSVINKNLGLVEGKFVNTIDTVSAPGITKTILLKSSSNSRTIETPALISGAENRNAPEDAAFNKSGLIAGVLLEGKFSSLYKNRISRQQMDSLNLYGVPFRSENIENNKMIIVADGDIVLNGSYKNQLLPMGVNPYTVGTQYEYQFANRQFVINCMEYLVNDAGLAEAKSKDYKLRLLDPKKTTEQRGLWELLNIVLPVLLIIIFGLVYQAIRKRKYTV</sequence>
<dbReference type="AlphaFoldDB" id="A0A3M9NJG5"/>
<dbReference type="RefSeq" id="WP_123119919.1">
    <property type="nucleotide sequence ID" value="NZ_RJJR01000004.1"/>
</dbReference>
<evidence type="ECO:0000313" key="4">
    <source>
        <dbReference type="EMBL" id="RNI37930.1"/>
    </source>
</evidence>
<evidence type="ECO:0000256" key="1">
    <source>
        <dbReference type="SAM" id="Phobius"/>
    </source>
</evidence>
<keyword evidence="1" id="KW-0812">Transmembrane</keyword>
<reference evidence="4 5" key="1">
    <citation type="submission" date="2018-11" db="EMBL/GenBank/DDBJ databases">
        <title>Draft genome sequence of Ferruginibacter sp. BO-59.</title>
        <authorList>
            <person name="Im W.T."/>
        </authorList>
    </citation>
    <scope>NUCLEOTIDE SEQUENCE [LARGE SCALE GENOMIC DNA]</scope>
    <source>
        <strain evidence="4 5">BO-59</strain>
    </source>
</reference>
<feature type="transmembrane region" description="Helical" evidence="1">
    <location>
        <begin position="9"/>
        <end position="28"/>
    </location>
</feature>
<dbReference type="NCBIfam" id="TIGR03521">
    <property type="entry name" value="GldG"/>
    <property type="match status" value="1"/>
</dbReference>
<accession>A0A3M9NJG5</accession>